<protein>
    <recommendedName>
        <fullName evidence="3">Antifreeze protein</fullName>
    </recommendedName>
</protein>
<organism evidence="1 2">
    <name type="scientific">Qipengyuania atrilutea</name>
    <dbReference type="NCBI Taxonomy" id="2744473"/>
    <lineage>
        <taxon>Bacteria</taxon>
        <taxon>Pseudomonadati</taxon>
        <taxon>Pseudomonadota</taxon>
        <taxon>Alphaproteobacteria</taxon>
        <taxon>Sphingomonadales</taxon>
        <taxon>Erythrobacteraceae</taxon>
        <taxon>Qipengyuania</taxon>
    </lineage>
</organism>
<reference evidence="1 2" key="1">
    <citation type="submission" date="2020-06" db="EMBL/GenBank/DDBJ databases">
        <title>Altererythrobacter sp. HHU K3-1.</title>
        <authorList>
            <person name="Zhang D."/>
            <person name="Xue H."/>
        </authorList>
    </citation>
    <scope>NUCLEOTIDE SEQUENCE [LARGE SCALE GENOMIC DNA]</scope>
    <source>
        <strain evidence="1 2">HHU K3-1</strain>
    </source>
</reference>
<name>A0A850H1H2_9SPHN</name>
<proteinExistence type="predicted"/>
<dbReference type="EMBL" id="JABWGV010000005">
    <property type="protein sequence ID" value="NVD45824.1"/>
    <property type="molecule type" value="Genomic_DNA"/>
</dbReference>
<dbReference type="AlphaFoldDB" id="A0A850H1H2"/>
<gene>
    <name evidence="1" type="ORF">HUV48_12485</name>
</gene>
<dbReference type="Proteomes" id="UP000561438">
    <property type="component" value="Unassembled WGS sequence"/>
</dbReference>
<evidence type="ECO:0000313" key="1">
    <source>
        <dbReference type="EMBL" id="NVD45824.1"/>
    </source>
</evidence>
<accession>A0A850H1H2</accession>
<evidence type="ECO:0008006" key="3">
    <source>
        <dbReference type="Google" id="ProtNLM"/>
    </source>
</evidence>
<sequence length="108" mass="11908">MARTIKQTGGSYDYAEWNAFALQSWSLWADASAVMMLRTMRLLGGGKLAEREAQTMVSEKFAAFSEAAMGLTLAGPLSAASAREALKPYERRVRANRRRLGQHKKPSA</sequence>
<comment type="caution">
    <text evidence="1">The sequence shown here is derived from an EMBL/GenBank/DDBJ whole genome shotgun (WGS) entry which is preliminary data.</text>
</comment>
<dbReference type="RefSeq" id="WP_176268129.1">
    <property type="nucleotide sequence ID" value="NZ_JABWGV010000005.1"/>
</dbReference>
<evidence type="ECO:0000313" key="2">
    <source>
        <dbReference type="Proteomes" id="UP000561438"/>
    </source>
</evidence>
<keyword evidence="2" id="KW-1185">Reference proteome</keyword>